<dbReference type="EMBL" id="SPHZ02000011">
    <property type="protein sequence ID" value="KAF0892781.1"/>
    <property type="molecule type" value="Genomic_DNA"/>
</dbReference>
<dbReference type="Proteomes" id="UP000479710">
    <property type="component" value="Unassembled WGS sequence"/>
</dbReference>
<proteinExistence type="predicted"/>
<name>A0A6G1BYD1_9ORYZ</name>
<reference evidence="1 2" key="1">
    <citation type="submission" date="2019-11" db="EMBL/GenBank/DDBJ databases">
        <title>Whole genome sequence of Oryza granulata.</title>
        <authorList>
            <person name="Li W."/>
        </authorList>
    </citation>
    <scope>NUCLEOTIDE SEQUENCE [LARGE SCALE GENOMIC DNA]</scope>
    <source>
        <strain evidence="2">cv. Menghai</strain>
        <tissue evidence="1">Leaf</tissue>
    </source>
</reference>
<evidence type="ECO:0000313" key="1">
    <source>
        <dbReference type="EMBL" id="KAF0892781.1"/>
    </source>
</evidence>
<sequence>MTMGSEPVEQPLTRGFLMHARGDLSVLVLGNLHWYFRHRNEGYKIMVFDSVSESFQWMRHADIPGWLFIFKMDDTLVFSAVEKTIICSHYMLPGPPLLAPCNCSIGEFAMLLTDPWVCELSCGLGGGPAVGSSQPFAVDLSADAATSPMTVANQQVSPPAPPAVMESPFVVVAVAAEFAAVVAAVAAEFAVVVAAAAAAAGFAAIAAAAVGSVETVAGVAFAVVASASNYLLASLVDP</sequence>
<organism evidence="1 2">
    <name type="scientific">Oryza meyeriana var. granulata</name>
    <dbReference type="NCBI Taxonomy" id="110450"/>
    <lineage>
        <taxon>Eukaryota</taxon>
        <taxon>Viridiplantae</taxon>
        <taxon>Streptophyta</taxon>
        <taxon>Embryophyta</taxon>
        <taxon>Tracheophyta</taxon>
        <taxon>Spermatophyta</taxon>
        <taxon>Magnoliopsida</taxon>
        <taxon>Liliopsida</taxon>
        <taxon>Poales</taxon>
        <taxon>Poaceae</taxon>
        <taxon>BOP clade</taxon>
        <taxon>Oryzoideae</taxon>
        <taxon>Oryzeae</taxon>
        <taxon>Oryzinae</taxon>
        <taxon>Oryza</taxon>
        <taxon>Oryza meyeriana</taxon>
    </lineage>
</organism>
<gene>
    <name evidence="1" type="ORF">E2562_017744</name>
</gene>
<accession>A0A6G1BYD1</accession>
<protein>
    <submittedName>
        <fullName evidence="1">Uncharacterized protein</fullName>
    </submittedName>
</protein>
<dbReference type="AlphaFoldDB" id="A0A6G1BYD1"/>
<keyword evidence="2" id="KW-1185">Reference proteome</keyword>
<evidence type="ECO:0000313" key="2">
    <source>
        <dbReference type="Proteomes" id="UP000479710"/>
    </source>
</evidence>
<comment type="caution">
    <text evidence="1">The sequence shown here is derived from an EMBL/GenBank/DDBJ whole genome shotgun (WGS) entry which is preliminary data.</text>
</comment>